<accession>A0AAW0TUX9</accession>
<dbReference type="Pfam" id="PF02752">
    <property type="entry name" value="Arrestin_C"/>
    <property type="match status" value="1"/>
</dbReference>
<keyword evidence="5" id="KW-1185">Reference proteome</keyword>
<feature type="region of interest" description="Disordered" evidence="2">
    <location>
        <begin position="321"/>
        <end position="357"/>
    </location>
</feature>
<dbReference type="PANTHER" id="PTHR11188:SF176">
    <property type="entry name" value="ARRESTIN DOMAIN-CONTAINING PROTEIN 1"/>
    <property type="match status" value="1"/>
</dbReference>
<name>A0AAW0TUX9_SCYPA</name>
<dbReference type="InterPro" id="IPR014752">
    <property type="entry name" value="Arrestin-like_C"/>
</dbReference>
<dbReference type="Gene3D" id="2.60.40.640">
    <property type="match status" value="2"/>
</dbReference>
<comment type="caution">
    <text evidence="4">The sequence shown here is derived from an EMBL/GenBank/DDBJ whole genome shotgun (WGS) entry which is preliminary data.</text>
</comment>
<feature type="domain" description="Arrestin C-terminal-like" evidence="3">
    <location>
        <begin position="4"/>
        <end position="127"/>
    </location>
</feature>
<sequence length="413" mass="45946">MGFSTFLVVLDPELPVYVPGQAVNGYLKVSCHEEVSCRNITVTIKGQSKVHWSEKSGKSRRHYRAEELYFRHPVLVWSGEASGNNMSPGSFKFPFSFILPRDIPSSFMSHFGKVVYQVKAEADLPWNFDKSHKVFFSVNFMYDLNMDPLATIPMVIQKEDTLCCCCCAQGPIEMNMRAQRSGYVPGENIVVNGDVVNNSSSTVEYTEIKLIQVITYITKSKQKQTERTVQRVYHPLLGPGRRDEWASVPLPIPAVPASHLKHCNIITIDYIFVLLAKFGTCRTMKAKVPVILGSLPLQNTYSSFLIQPSAAEFGGTTMTIPTNHTPNHSPQHSPVVPPHSHLPSAPSLTASPYSGDPPPYTESFLPEEFRDVPPPSYASCVFGTANGGRLDDDAEDSDTGEFAPRYLTYRTQT</sequence>
<organism evidence="4 5">
    <name type="scientific">Scylla paramamosain</name>
    <name type="common">Mud crab</name>
    <dbReference type="NCBI Taxonomy" id="85552"/>
    <lineage>
        <taxon>Eukaryota</taxon>
        <taxon>Metazoa</taxon>
        <taxon>Ecdysozoa</taxon>
        <taxon>Arthropoda</taxon>
        <taxon>Crustacea</taxon>
        <taxon>Multicrustacea</taxon>
        <taxon>Malacostraca</taxon>
        <taxon>Eumalacostraca</taxon>
        <taxon>Eucarida</taxon>
        <taxon>Decapoda</taxon>
        <taxon>Pleocyemata</taxon>
        <taxon>Brachyura</taxon>
        <taxon>Eubrachyura</taxon>
        <taxon>Portunoidea</taxon>
        <taxon>Portunidae</taxon>
        <taxon>Portuninae</taxon>
        <taxon>Scylla</taxon>
    </lineage>
</organism>
<dbReference type="InterPro" id="IPR014756">
    <property type="entry name" value="Ig_E-set"/>
</dbReference>
<comment type="similarity">
    <text evidence="1">Belongs to the arrestin family.</text>
</comment>
<protein>
    <recommendedName>
        <fullName evidence="3">Arrestin C-terminal-like domain-containing protein</fullName>
    </recommendedName>
</protein>
<dbReference type="AlphaFoldDB" id="A0AAW0TUX9"/>
<dbReference type="InterPro" id="IPR011022">
    <property type="entry name" value="Arrestin_C-like"/>
</dbReference>
<dbReference type="GO" id="GO:0015031">
    <property type="term" value="P:protein transport"/>
    <property type="evidence" value="ECO:0007669"/>
    <property type="project" value="TreeGrafter"/>
</dbReference>
<gene>
    <name evidence="4" type="ORF">O3P69_012951</name>
</gene>
<proteinExistence type="inferred from homology"/>
<evidence type="ECO:0000256" key="2">
    <source>
        <dbReference type="SAM" id="MobiDB-lite"/>
    </source>
</evidence>
<feature type="domain" description="Arrestin C-terminal-like" evidence="3">
    <location>
        <begin position="168"/>
        <end position="297"/>
    </location>
</feature>
<dbReference type="SUPFAM" id="SSF81296">
    <property type="entry name" value="E set domains"/>
    <property type="match status" value="2"/>
</dbReference>
<evidence type="ECO:0000259" key="3">
    <source>
        <dbReference type="SMART" id="SM01017"/>
    </source>
</evidence>
<evidence type="ECO:0000313" key="5">
    <source>
        <dbReference type="Proteomes" id="UP001487740"/>
    </source>
</evidence>
<dbReference type="EMBL" id="JARAKH010000026">
    <property type="protein sequence ID" value="KAK8390077.1"/>
    <property type="molecule type" value="Genomic_DNA"/>
</dbReference>
<dbReference type="GO" id="GO:0005737">
    <property type="term" value="C:cytoplasm"/>
    <property type="evidence" value="ECO:0007669"/>
    <property type="project" value="TreeGrafter"/>
</dbReference>
<dbReference type="Pfam" id="PF00339">
    <property type="entry name" value="Arrestin_N"/>
    <property type="match status" value="1"/>
</dbReference>
<dbReference type="Proteomes" id="UP001487740">
    <property type="component" value="Unassembled WGS sequence"/>
</dbReference>
<evidence type="ECO:0000256" key="1">
    <source>
        <dbReference type="ARBA" id="ARBA00005298"/>
    </source>
</evidence>
<dbReference type="InterPro" id="IPR050357">
    <property type="entry name" value="Arrestin_domain-protein"/>
</dbReference>
<reference evidence="4 5" key="1">
    <citation type="submission" date="2023-03" db="EMBL/GenBank/DDBJ databases">
        <title>High-quality genome of Scylla paramamosain provides insights in environmental adaptation.</title>
        <authorList>
            <person name="Zhang L."/>
        </authorList>
    </citation>
    <scope>NUCLEOTIDE SEQUENCE [LARGE SCALE GENOMIC DNA]</scope>
    <source>
        <strain evidence="4">LZ_2023a</strain>
        <tissue evidence="4">Muscle</tissue>
    </source>
</reference>
<dbReference type="PANTHER" id="PTHR11188">
    <property type="entry name" value="ARRESTIN DOMAIN CONTAINING PROTEIN"/>
    <property type="match status" value="1"/>
</dbReference>
<dbReference type="SMART" id="SM01017">
    <property type="entry name" value="Arrestin_C"/>
    <property type="match status" value="2"/>
</dbReference>
<dbReference type="InterPro" id="IPR011021">
    <property type="entry name" value="Arrestin-like_N"/>
</dbReference>
<feature type="compositionally biased region" description="Low complexity" evidence="2">
    <location>
        <begin position="326"/>
        <end position="347"/>
    </location>
</feature>
<evidence type="ECO:0000313" key="4">
    <source>
        <dbReference type="EMBL" id="KAK8390077.1"/>
    </source>
</evidence>